<dbReference type="SMART" id="SM00028">
    <property type="entry name" value="TPR"/>
    <property type="match status" value="2"/>
</dbReference>
<comment type="caution">
    <text evidence="2">The sequence shown here is derived from an EMBL/GenBank/DDBJ whole genome shotgun (WGS) entry which is preliminary data.</text>
</comment>
<dbReference type="EMBL" id="JAAOZC010000001">
    <property type="protein sequence ID" value="NIJ07054.1"/>
    <property type="molecule type" value="Genomic_DNA"/>
</dbReference>
<dbReference type="InterPro" id="IPR019734">
    <property type="entry name" value="TPR_rpt"/>
</dbReference>
<name>A0ABX0TSF8_9SPHN</name>
<dbReference type="SUPFAM" id="SSF48452">
    <property type="entry name" value="TPR-like"/>
    <property type="match status" value="1"/>
</dbReference>
<proteinExistence type="predicted"/>
<accession>A0ABX0TSF8</accession>
<reference evidence="2 3" key="1">
    <citation type="submission" date="2020-03" db="EMBL/GenBank/DDBJ databases">
        <title>Genomic Encyclopedia of Type Strains, Phase III (KMG-III): the genomes of soil and plant-associated and newly described type strains.</title>
        <authorList>
            <person name="Whitman W."/>
        </authorList>
    </citation>
    <scope>NUCLEOTIDE SEQUENCE [LARGE SCALE GENOMIC DNA]</scope>
    <source>
        <strain evidence="2 3">CECT 8804</strain>
    </source>
</reference>
<feature type="repeat" description="TPR" evidence="1">
    <location>
        <begin position="13"/>
        <end position="46"/>
    </location>
</feature>
<dbReference type="Gene3D" id="1.25.40.10">
    <property type="entry name" value="Tetratricopeptide repeat domain"/>
    <property type="match status" value="1"/>
</dbReference>
<dbReference type="Proteomes" id="UP000727456">
    <property type="component" value="Unassembled WGS sequence"/>
</dbReference>
<evidence type="ECO:0000313" key="3">
    <source>
        <dbReference type="Proteomes" id="UP000727456"/>
    </source>
</evidence>
<dbReference type="Pfam" id="PF13432">
    <property type="entry name" value="TPR_16"/>
    <property type="match status" value="1"/>
</dbReference>
<gene>
    <name evidence="2" type="ORF">FHS31_000636</name>
</gene>
<feature type="repeat" description="TPR" evidence="1">
    <location>
        <begin position="47"/>
        <end position="80"/>
    </location>
</feature>
<evidence type="ECO:0000256" key="1">
    <source>
        <dbReference type="PROSITE-ProRule" id="PRU00339"/>
    </source>
</evidence>
<organism evidence="2 3">
    <name type="scientific">Sphingomonas vulcanisoli</name>
    <dbReference type="NCBI Taxonomy" id="1658060"/>
    <lineage>
        <taxon>Bacteria</taxon>
        <taxon>Pseudomonadati</taxon>
        <taxon>Pseudomonadota</taxon>
        <taxon>Alphaproteobacteria</taxon>
        <taxon>Sphingomonadales</taxon>
        <taxon>Sphingomonadaceae</taxon>
        <taxon>Sphingomonas</taxon>
    </lineage>
</organism>
<dbReference type="PROSITE" id="PS50005">
    <property type="entry name" value="TPR"/>
    <property type="match status" value="2"/>
</dbReference>
<protein>
    <submittedName>
        <fullName evidence="2">Tfp pilus assembly protein PilF</fullName>
    </submittedName>
</protein>
<dbReference type="InterPro" id="IPR011990">
    <property type="entry name" value="TPR-like_helical_dom_sf"/>
</dbReference>
<sequence length="153" mass="15866">MGQRPDTQIDARSLALLGQAQAAYKAGNFASAEDLLETALAVDPRNRAAYVTMGEVATAQQLPGKAIRFYREALTMEPNDTAALSGEGVAMVQKGALDPAKANLARIRTLCKADCPPAVTLAAAITKGPPATLVAAQNAKVVPPKGKEAVKPD</sequence>
<keyword evidence="1" id="KW-0802">TPR repeat</keyword>
<evidence type="ECO:0000313" key="2">
    <source>
        <dbReference type="EMBL" id="NIJ07054.1"/>
    </source>
</evidence>
<keyword evidence="3" id="KW-1185">Reference proteome</keyword>